<keyword evidence="4" id="KW-0067">ATP-binding</keyword>
<evidence type="ECO:0000256" key="1">
    <source>
        <dbReference type="SAM" id="Coils"/>
    </source>
</evidence>
<dbReference type="GO" id="GO:0004386">
    <property type="term" value="F:helicase activity"/>
    <property type="evidence" value="ECO:0007669"/>
    <property type="project" value="UniProtKB-KW"/>
</dbReference>
<dbReference type="InterPro" id="IPR052933">
    <property type="entry name" value="DNA_Protect_Modify"/>
</dbReference>
<dbReference type="InterPro" id="IPR014001">
    <property type="entry name" value="Helicase_ATP-bd"/>
</dbReference>
<dbReference type="InterPro" id="IPR006935">
    <property type="entry name" value="Helicase/UvrB_N"/>
</dbReference>
<dbReference type="InterPro" id="IPR029063">
    <property type="entry name" value="SAM-dependent_MTases_sf"/>
</dbReference>
<feature type="domain" description="Helicase C-terminal" evidence="3">
    <location>
        <begin position="1680"/>
        <end position="1847"/>
    </location>
</feature>
<reference evidence="4 5" key="1">
    <citation type="submission" date="2016-03" db="EMBL/GenBank/DDBJ databases">
        <title>Comparative genomics of human isolates of Fusobacterium necrophorum.</title>
        <authorList>
            <person name="Jensen A."/>
            <person name="Bank S."/>
            <person name="Andersen P.S."/>
            <person name="Kristensen L.H."/>
            <person name="Prag J."/>
        </authorList>
    </citation>
    <scope>NUCLEOTIDE SEQUENCE [LARGE SCALE GENOMIC DNA]</scope>
    <source>
        <strain evidence="4 5">LS_1264</strain>
    </source>
</reference>
<feature type="region of interest" description="Disordered" evidence="2">
    <location>
        <begin position="2073"/>
        <end position="2108"/>
    </location>
</feature>
<dbReference type="GO" id="GO:0006304">
    <property type="term" value="P:DNA modification"/>
    <property type="evidence" value="ECO:0007669"/>
    <property type="project" value="InterPro"/>
</dbReference>
<proteinExistence type="predicted"/>
<evidence type="ECO:0000313" key="5">
    <source>
        <dbReference type="Proteomes" id="UP000075816"/>
    </source>
</evidence>
<keyword evidence="4" id="KW-0378">Hydrolase</keyword>
<dbReference type="InterPro" id="IPR027417">
    <property type="entry name" value="P-loop_NTPase"/>
</dbReference>
<dbReference type="Proteomes" id="UP000075816">
    <property type="component" value="Unassembled WGS sequence"/>
</dbReference>
<dbReference type="SMART" id="SM00487">
    <property type="entry name" value="DEXDc"/>
    <property type="match status" value="1"/>
</dbReference>
<accession>A0A162IYE6</accession>
<dbReference type="Pfam" id="PF04851">
    <property type="entry name" value="ResIII"/>
    <property type="match status" value="1"/>
</dbReference>
<dbReference type="Gene3D" id="3.40.50.150">
    <property type="entry name" value="Vaccinia Virus protein VP39"/>
    <property type="match status" value="1"/>
</dbReference>
<dbReference type="Pfam" id="PF07669">
    <property type="entry name" value="Eco57I"/>
    <property type="match status" value="1"/>
</dbReference>
<dbReference type="eggNOG" id="COG4646">
    <property type="taxonomic scope" value="Bacteria"/>
</dbReference>
<dbReference type="Pfam" id="PF00271">
    <property type="entry name" value="Helicase_C"/>
    <property type="match status" value="1"/>
</dbReference>
<keyword evidence="4" id="KW-0347">Helicase</keyword>
<dbReference type="InterPro" id="IPR001650">
    <property type="entry name" value="Helicase_C-like"/>
</dbReference>
<dbReference type="PANTHER" id="PTHR41313">
    <property type="entry name" value="ADENINE-SPECIFIC METHYLTRANSFERASE"/>
    <property type="match status" value="1"/>
</dbReference>
<dbReference type="GO" id="GO:0003677">
    <property type="term" value="F:DNA binding"/>
    <property type="evidence" value="ECO:0007669"/>
    <property type="project" value="InterPro"/>
</dbReference>
<feature type="compositionally biased region" description="Basic and acidic residues" evidence="2">
    <location>
        <begin position="2073"/>
        <end position="2094"/>
    </location>
</feature>
<dbReference type="PANTHER" id="PTHR41313:SF1">
    <property type="entry name" value="DNA METHYLASE ADENINE-SPECIFIC DOMAIN-CONTAINING PROTEIN"/>
    <property type="match status" value="1"/>
</dbReference>
<dbReference type="eggNOG" id="COG0827">
    <property type="taxonomic scope" value="Bacteria"/>
</dbReference>
<gene>
    <name evidence="4" type="ORF">A2J07_05180</name>
</gene>
<keyword evidence="4" id="KW-0547">Nucleotide-binding</keyword>
<dbReference type="InterPro" id="IPR011639">
    <property type="entry name" value="MethylTrfase_TaqI-like_dom"/>
</dbReference>
<feature type="coiled-coil region" evidence="1">
    <location>
        <begin position="1396"/>
        <end position="1443"/>
    </location>
</feature>
<keyword evidence="1" id="KW-0175">Coiled coil</keyword>
<dbReference type="GO" id="GO:0009007">
    <property type="term" value="F:site-specific DNA-methyltransferase (adenine-specific) activity"/>
    <property type="evidence" value="ECO:0007669"/>
    <property type="project" value="UniProtKB-EC"/>
</dbReference>
<dbReference type="eggNOG" id="COG0553">
    <property type="taxonomic scope" value="Bacteria"/>
</dbReference>
<name>A0A162IYE6_9FUSO</name>
<dbReference type="SMART" id="SM00490">
    <property type="entry name" value="HELICc"/>
    <property type="match status" value="1"/>
</dbReference>
<dbReference type="SUPFAM" id="SSF53335">
    <property type="entry name" value="S-adenosyl-L-methionine-dependent methyltransferases"/>
    <property type="match status" value="1"/>
</dbReference>
<evidence type="ECO:0000259" key="3">
    <source>
        <dbReference type="PROSITE" id="PS51194"/>
    </source>
</evidence>
<dbReference type="GO" id="GO:0005524">
    <property type="term" value="F:ATP binding"/>
    <property type="evidence" value="ECO:0007669"/>
    <property type="project" value="InterPro"/>
</dbReference>
<dbReference type="PRINTS" id="PR00507">
    <property type="entry name" value="N12N6MTFRASE"/>
</dbReference>
<protein>
    <submittedName>
        <fullName evidence="4">Helicase</fullName>
    </submittedName>
</protein>
<dbReference type="PROSITE" id="PS51194">
    <property type="entry name" value="HELICASE_CTER"/>
    <property type="match status" value="1"/>
</dbReference>
<evidence type="ECO:0000256" key="2">
    <source>
        <dbReference type="SAM" id="MobiDB-lite"/>
    </source>
</evidence>
<sequence length="2108" mass="243955">MKSDRRIEIVKNAYIKIREDMEQYIKCLNVIGNNYKYSLRNQLRIFETNPNATACAEFNFWRKHFNRSVKMKQQGIPIYKRDKIGKLEKSTIFDVSQTVSMDQNEKKVLLWTFDSEEHRDILQEVKNRIYQKITESTEAFSSTIPKEIVHSFFIKSVEVSTNTRLGIVSDIEFSEKEKEIFFTFYNEDIFFKSMELVSGFNRMFLKNMEQEIKKNQEKALTKSQQASYTTDKEIERKITIDKAIIEDIEKGGIQDVERNKRRGHSRFRSSIGRVQEESNGRDSHENVRRNGRGDGELSRILGQNEDEILRGHQSRIIRRTSIELGRNVRTLGRNRKTNRNLLRDRKTKNDESLGINREFETTESSRVQGIGKQFSLFDERNRNSSIHRAINTEKNVFQKGMKVLYREKEFVIHSIQQEENNLKSMELKGETPAMAGHLPIRISETLLFHDEKELVNLLEIIEIPEQKKEKEREIQEYISKKSERNSSFKNFHITEEMQIEKLTPSERLNYNIEAISMLKRIESGERQLDYTAQEVLAKYVGWGGLPDVFDERKGGQWEIARNFLKKNISSEEYEQARESTLTAFYTPKVVIDGIYSKLQNLGFREGKILEPSCGIGNFLGNLPEELENSTLYGVELDSLSGRIAQKLYPNSNIQIKGFEETNFSNNSFDVAVGNVPFGDFKVLDREYEKKNFFIHDYFFAKTIDKVKSGGVIALITSSGTMDKKDSSVRKYIGERCELLGAVRLPNNTFKGVAGTKVTSDILFLKKREEIQENNQESWYQITKDKNGFSYNQYFVEHPEMIVGEMKEVSGPFGITLTCIPKEENLKETLQKALSNIQGEIKNIEKEGEKESVSIKLEENIRNFSYVYQNHAIYFKENNELTRKYLKDSDIQKVKEYIELTSTLRNVIQIQKDGGTEEVLQREQKKLNEVFDRFYKQYGSLNAPGNSKLLREDASYPLVSSLEIIDQQGKFQGKSDIFTKRTIKKNVVIEKVDTAQEALILSVSQKGKVHFGYMESLTGIRKEKLIEELRGEIFLDIQLQKDSILDIRKGSPEVFSYVPKDEYLSGNILEKIKAIDSYEKLISPETENQYQVSLSLLQEQKKALTEVMPKQLEASEINAKLGSTWIPTKYIREFMEETLRVNCFVYGIKVNFSEFTSEWNIQGKSVDKGNPIANMTFGTSRANAYRLIEDALNLRDTRIYDTLVNEDGEQVRVLNKKETMLAGQKQDLLKEEFKNWIFKDLKRRKELVHIYNEKFNSTRLREFDGSHLTFDGINPEIKLRPHQLNAIARTLYGGNTLLAHVVGAGKTFEMVASAMESKRLGLASKSLLVVPNHLTEQIGREFMILYPGANLLVATKKDFEPANRKKFIARIATGEYDAIILGHSQFEKVPMSKEYQARHIKQEIDSIVRNIQMLKAEKAENFTVKQLEATKKKLETKLKKLNDDFKKDNVITFEELGVDKLYVDEAHSFKNLFLFTKMRNVAGIGQTEALKSSDMFMKCRYMDEITGGKGVVFATGTPVSNSMSELYTMQRYLQFETLKKMHLDHFDSWASTFGETITAIELSPEGNGYRAKTRFSKFHNLPELMTQVKQFADIQTADMLHLPTPEAEYKKIVTKPTPEQKEILESLAERAELVRRNEVEPTEDNMLKITNDGKKLALDQRLMDETLPDDPNSKVNACIQNIFEIWDKTKENRSTQLVFSDMSTPGNHKFNIYDDIKKKLIEKGIPEQEIAFIHSANNEKQKDEMFAKVRSGEIRILLGSTQKMGAGTNVQTKLIALHDLDVPWRPSDLEQRAGRIVRQGNENARVEIYRYVTESTFDAYLWQTIENKQKFISQIMTSKTPVRVAEDVDESSLSYAEIKALATGNPLIKEKMDLDMEVNKLALLEANYKNNLYQLEDKIVNYYPKEIQEEENKIENMKADLLSIEPKADTEDKFTSIQLGKETITDKKLAGINLLMAIHSEQSPDTFRQIGSYRGFALYSSYNSFFTEYRGFLKGKEEYHISFGKDPSGNIQRLDNLIDKIPERLKEEETKLQDLKENFEKSKIEAKKEFPHRELLREKNKRLQELNQLLSLESEKEKNIPEVSSKEEKEVREPRNPWAKKLKTNDLSR</sequence>
<comment type="caution">
    <text evidence="4">The sequence shown here is derived from an EMBL/GenBank/DDBJ whole genome shotgun (WGS) entry which is preliminary data.</text>
</comment>
<feature type="region of interest" description="Disordered" evidence="2">
    <location>
        <begin position="256"/>
        <end position="298"/>
    </location>
</feature>
<dbReference type="EMBL" id="LVEA01000031">
    <property type="protein sequence ID" value="KYL04699.1"/>
    <property type="molecule type" value="Genomic_DNA"/>
</dbReference>
<dbReference type="GO" id="GO:0016787">
    <property type="term" value="F:hydrolase activity"/>
    <property type="evidence" value="ECO:0007669"/>
    <property type="project" value="InterPro"/>
</dbReference>
<dbReference type="SUPFAM" id="SSF52540">
    <property type="entry name" value="P-loop containing nucleoside triphosphate hydrolases"/>
    <property type="match status" value="2"/>
</dbReference>
<dbReference type="Gene3D" id="3.40.50.300">
    <property type="entry name" value="P-loop containing nucleotide triphosphate hydrolases"/>
    <property type="match status" value="2"/>
</dbReference>
<feature type="compositionally biased region" description="Basic and acidic residues" evidence="2">
    <location>
        <begin position="274"/>
        <end position="297"/>
    </location>
</feature>
<evidence type="ECO:0000313" key="4">
    <source>
        <dbReference type="EMBL" id="KYL04699.1"/>
    </source>
</evidence>
<organism evidence="4 5">
    <name type="scientific">Fusobacterium necrophorum subsp. funduliforme</name>
    <dbReference type="NCBI Taxonomy" id="143387"/>
    <lineage>
        <taxon>Bacteria</taxon>
        <taxon>Fusobacteriati</taxon>
        <taxon>Fusobacteriota</taxon>
        <taxon>Fusobacteriia</taxon>
        <taxon>Fusobacteriales</taxon>
        <taxon>Fusobacteriaceae</taxon>
        <taxon>Fusobacterium</taxon>
    </lineage>
</organism>